<dbReference type="EMBL" id="LQRA01000049">
    <property type="protein sequence ID" value="KZE80210.1"/>
    <property type="molecule type" value="Genomic_DNA"/>
</dbReference>
<dbReference type="Proteomes" id="UP000076563">
    <property type="component" value="Unassembled WGS sequence"/>
</dbReference>
<reference evidence="2" key="1">
    <citation type="submission" date="2016-01" db="EMBL/GenBank/DDBJ databases">
        <title>Draft genome of Chromobacterium sp. F49.</title>
        <authorList>
            <person name="Hong K.W."/>
        </authorList>
    </citation>
    <scope>NUCLEOTIDE SEQUENCE [LARGE SCALE GENOMIC DNA]</scope>
    <source>
        <strain evidence="2">M63</strain>
    </source>
</reference>
<proteinExistence type="predicted"/>
<sequence length="84" mass="9279">MIARCKQETGDIWHAHFGAAAIASYFFAKENRLSDLTLRSLTDQCEAMIKKHLRTPAILKANGCAVRQAEAAIRLNSLSAFTTI</sequence>
<keyword evidence="2" id="KW-1185">Reference proteome</keyword>
<gene>
    <name evidence="1" type="ORF">AV654_14590</name>
</gene>
<name>A0A163YSI3_9BACL</name>
<evidence type="ECO:0000313" key="2">
    <source>
        <dbReference type="Proteomes" id="UP000076563"/>
    </source>
</evidence>
<evidence type="ECO:0000313" key="1">
    <source>
        <dbReference type="EMBL" id="KZE80210.1"/>
    </source>
</evidence>
<organism evidence="1 2">
    <name type="scientific">Paenibacillus elgii</name>
    <dbReference type="NCBI Taxonomy" id="189691"/>
    <lineage>
        <taxon>Bacteria</taxon>
        <taxon>Bacillati</taxon>
        <taxon>Bacillota</taxon>
        <taxon>Bacilli</taxon>
        <taxon>Bacillales</taxon>
        <taxon>Paenibacillaceae</taxon>
        <taxon>Paenibacillus</taxon>
    </lineage>
</organism>
<protein>
    <submittedName>
        <fullName evidence="1">Uncharacterized protein</fullName>
    </submittedName>
</protein>
<dbReference type="RefSeq" id="WP_063180817.1">
    <property type="nucleotide sequence ID" value="NZ_LQRA01000049.1"/>
</dbReference>
<dbReference type="AlphaFoldDB" id="A0A163YSI3"/>
<dbReference type="STRING" id="1007103.GCA_000213315_00293"/>
<accession>A0A163YSI3</accession>
<comment type="caution">
    <text evidence="1">The sequence shown here is derived from an EMBL/GenBank/DDBJ whole genome shotgun (WGS) entry which is preliminary data.</text>
</comment>
<dbReference type="OrthoDB" id="2574769at2"/>